<dbReference type="EMBL" id="FNLO01000018">
    <property type="protein sequence ID" value="SDV51514.1"/>
    <property type="molecule type" value="Genomic_DNA"/>
</dbReference>
<gene>
    <name evidence="1" type="ORF">SAMN05216551_11820</name>
</gene>
<organism evidence="1 2">
    <name type="scientific">Chitinasiproducens palmae</name>
    <dbReference type="NCBI Taxonomy" id="1770053"/>
    <lineage>
        <taxon>Bacteria</taxon>
        <taxon>Pseudomonadati</taxon>
        <taxon>Pseudomonadota</taxon>
        <taxon>Betaproteobacteria</taxon>
        <taxon>Burkholderiales</taxon>
        <taxon>Burkholderiaceae</taxon>
        <taxon>Chitinasiproducens</taxon>
    </lineage>
</organism>
<reference evidence="2" key="1">
    <citation type="submission" date="2016-09" db="EMBL/GenBank/DDBJ databases">
        <authorList>
            <person name="Varghese N."/>
            <person name="Submissions S."/>
        </authorList>
    </citation>
    <scope>NUCLEOTIDE SEQUENCE [LARGE SCALE GENOMIC DNA]</scope>
    <source>
        <strain evidence="2">JS23</strain>
    </source>
</reference>
<dbReference type="AlphaFoldDB" id="A0A1H2PX10"/>
<dbReference type="Proteomes" id="UP000243719">
    <property type="component" value="Unassembled WGS sequence"/>
</dbReference>
<evidence type="ECO:0000313" key="1">
    <source>
        <dbReference type="EMBL" id="SDV51514.1"/>
    </source>
</evidence>
<dbReference type="STRING" id="1770053.SAMN05216551_11820"/>
<keyword evidence="2" id="KW-1185">Reference proteome</keyword>
<accession>A0A1H2PX10</accession>
<dbReference type="RefSeq" id="WP_091913226.1">
    <property type="nucleotide sequence ID" value="NZ_FNLO01000018.1"/>
</dbReference>
<evidence type="ECO:0000313" key="2">
    <source>
        <dbReference type="Proteomes" id="UP000243719"/>
    </source>
</evidence>
<protein>
    <submittedName>
        <fullName evidence="1">Uncharacterized protein</fullName>
    </submittedName>
</protein>
<proteinExistence type="predicted"/>
<sequence>MFTRHMLPSRLVRNLSWLAALSRRALADLMPPHFAHGRPARLSAVAATAANSVRAAVGPGQSDLAERAHDATEVLMLPAGACRWIRTRRGDRLLVRAGVVCIAVSNGAVSELAHDAGVPAATCRVAAGQDWHADGPAWLRLANPGPRSADCRLVRAAGAGLARRCSRRHASRR</sequence>
<name>A0A1H2PX10_9BURK</name>